<keyword evidence="3" id="KW-1185">Reference proteome</keyword>
<name>J3K354_COCIM</name>
<feature type="region of interest" description="Disordered" evidence="1">
    <location>
        <begin position="111"/>
        <end position="135"/>
    </location>
</feature>
<proteinExistence type="predicted"/>
<dbReference type="RefSeq" id="XP_001240161.2">
    <property type="nucleotide sequence ID" value="XM_001240160.2"/>
</dbReference>
<evidence type="ECO:0000313" key="3">
    <source>
        <dbReference type="Proteomes" id="UP000001261"/>
    </source>
</evidence>
<dbReference type="EMBL" id="GG704912">
    <property type="protein sequence ID" value="EAS28578.3"/>
    <property type="molecule type" value="Genomic_DNA"/>
</dbReference>
<evidence type="ECO:0000256" key="1">
    <source>
        <dbReference type="SAM" id="MobiDB-lite"/>
    </source>
</evidence>
<feature type="compositionally biased region" description="Polar residues" evidence="1">
    <location>
        <begin position="111"/>
        <end position="123"/>
    </location>
</feature>
<accession>J3K354</accession>
<dbReference type="AlphaFoldDB" id="J3K354"/>
<evidence type="ECO:0000313" key="2">
    <source>
        <dbReference type="EMBL" id="EAS28578.3"/>
    </source>
</evidence>
<sequence>MNSKGPETVAKSKGIGGTVPLWMFLRPEGTFATKKKEFVTLLPFACYICHNTLPPNRETFQTTFRHFTSTTKTSRLSILPTWKSKPNTDARPDSATSPPFYFCCVCGETESTTTNSDVQSNRRQQLKRGQRGERADTKVGEAIFPLRILLFSLCCLSRPLQKPPYRLGWVSGPSDWATSLESRTTAIPLRGPIRPHTPEVSIPIRRKCRCALSFRQQQTQRG</sequence>
<reference evidence="3" key="2">
    <citation type="journal article" date="2010" name="Genome Res.">
        <title>Population genomic sequencing of Coccidioides fungi reveals recent hybridization and transposon control.</title>
        <authorList>
            <person name="Neafsey D.E."/>
            <person name="Barker B.M."/>
            <person name="Sharpton T.J."/>
            <person name="Stajich J.E."/>
            <person name="Park D.J."/>
            <person name="Whiston E."/>
            <person name="Hung C.-Y."/>
            <person name="McMahan C."/>
            <person name="White J."/>
            <person name="Sykes S."/>
            <person name="Heiman D."/>
            <person name="Young S."/>
            <person name="Zeng Q."/>
            <person name="Abouelleil A."/>
            <person name="Aftuck L."/>
            <person name="Bessette D."/>
            <person name="Brown A."/>
            <person name="FitzGerald M."/>
            <person name="Lui A."/>
            <person name="Macdonald J.P."/>
            <person name="Priest M."/>
            <person name="Orbach M.J."/>
            <person name="Galgiani J.N."/>
            <person name="Kirkland T.N."/>
            <person name="Cole G.T."/>
            <person name="Birren B.W."/>
            <person name="Henn M.R."/>
            <person name="Taylor J.W."/>
            <person name="Rounsley S.D."/>
        </authorList>
    </citation>
    <scope>GENOME REANNOTATION</scope>
    <source>
        <strain evidence="3">RS</strain>
    </source>
</reference>
<reference evidence="3" key="1">
    <citation type="journal article" date="2009" name="Genome Res.">
        <title>Comparative genomic analyses of the human fungal pathogens Coccidioides and their relatives.</title>
        <authorList>
            <person name="Sharpton T.J."/>
            <person name="Stajich J.E."/>
            <person name="Rounsley S.D."/>
            <person name="Gardner M.J."/>
            <person name="Wortman J.R."/>
            <person name="Jordar V.S."/>
            <person name="Maiti R."/>
            <person name="Kodira C.D."/>
            <person name="Neafsey D.E."/>
            <person name="Zeng Q."/>
            <person name="Hung C.-Y."/>
            <person name="McMahan C."/>
            <person name="Muszewska A."/>
            <person name="Grynberg M."/>
            <person name="Mandel M.A."/>
            <person name="Kellner E.M."/>
            <person name="Barker B.M."/>
            <person name="Galgiani J.N."/>
            <person name="Orbach M.J."/>
            <person name="Kirkland T.N."/>
            <person name="Cole G.T."/>
            <person name="Henn M.R."/>
            <person name="Birren B.W."/>
            <person name="Taylor J.W."/>
        </authorList>
    </citation>
    <scope>NUCLEOTIDE SEQUENCE [LARGE SCALE GENOMIC DNA]</scope>
    <source>
        <strain evidence="3">RS</strain>
    </source>
</reference>
<gene>
    <name evidence="2" type="ORF">CIMG_09782</name>
</gene>
<dbReference type="Proteomes" id="UP000001261">
    <property type="component" value="Unassembled WGS sequence"/>
</dbReference>
<organism evidence="2 3">
    <name type="scientific">Coccidioides immitis (strain RS)</name>
    <name type="common">Valley fever fungus</name>
    <dbReference type="NCBI Taxonomy" id="246410"/>
    <lineage>
        <taxon>Eukaryota</taxon>
        <taxon>Fungi</taxon>
        <taxon>Dikarya</taxon>
        <taxon>Ascomycota</taxon>
        <taxon>Pezizomycotina</taxon>
        <taxon>Eurotiomycetes</taxon>
        <taxon>Eurotiomycetidae</taxon>
        <taxon>Onygenales</taxon>
        <taxon>Onygenaceae</taxon>
        <taxon>Coccidioides</taxon>
    </lineage>
</organism>
<dbReference type="GeneID" id="4558363"/>
<dbReference type="VEuPathDB" id="FungiDB:CIMG_09782"/>
<dbReference type="KEGG" id="cim:CIMG_09782"/>
<protein>
    <submittedName>
        <fullName evidence="2">Uncharacterized protein</fullName>
    </submittedName>
</protein>
<dbReference type="InParanoid" id="J3K354"/>
<dbReference type="OMA" id="CGETEST"/>